<feature type="compositionally biased region" description="Polar residues" evidence="8">
    <location>
        <begin position="178"/>
        <end position="192"/>
    </location>
</feature>
<dbReference type="SUPFAM" id="SSF57667">
    <property type="entry name" value="beta-beta-alpha zinc fingers"/>
    <property type="match status" value="4"/>
</dbReference>
<dbReference type="KEGG" id="scac:106092380"/>
<dbReference type="PANTHER" id="PTHR24394:SF29">
    <property type="entry name" value="MYONEURIN"/>
    <property type="match status" value="1"/>
</dbReference>
<dbReference type="EnsemblMetazoa" id="SCAU013218-RA">
    <property type="protein sequence ID" value="SCAU013218-PA"/>
    <property type="gene ID" value="SCAU013218"/>
</dbReference>
<name>A0A1I8Q2B9_STOCA</name>
<dbReference type="InterPro" id="IPR012934">
    <property type="entry name" value="Znf_AD"/>
</dbReference>
<keyword evidence="3" id="KW-0677">Repeat</keyword>
<organism evidence="10 11">
    <name type="scientific">Stomoxys calcitrans</name>
    <name type="common">Stable fly</name>
    <name type="synonym">Conops calcitrans</name>
    <dbReference type="NCBI Taxonomy" id="35570"/>
    <lineage>
        <taxon>Eukaryota</taxon>
        <taxon>Metazoa</taxon>
        <taxon>Ecdysozoa</taxon>
        <taxon>Arthropoda</taxon>
        <taxon>Hexapoda</taxon>
        <taxon>Insecta</taxon>
        <taxon>Pterygota</taxon>
        <taxon>Neoptera</taxon>
        <taxon>Endopterygota</taxon>
        <taxon>Diptera</taxon>
        <taxon>Brachycera</taxon>
        <taxon>Muscomorpha</taxon>
        <taxon>Muscoidea</taxon>
        <taxon>Muscidae</taxon>
        <taxon>Stomoxys</taxon>
    </lineage>
</organism>
<dbReference type="InterPro" id="IPR013087">
    <property type="entry name" value="Znf_C2H2_type"/>
</dbReference>
<feature type="domain" description="C2H2-type" evidence="9">
    <location>
        <begin position="316"/>
        <end position="343"/>
    </location>
</feature>
<keyword evidence="2" id="KW-0479">Metal-binding</keyword>
<evidence type="ECO:0000313" key="10">
    <source>
        <dbReference type="EnsemblMetazoa" id="SCAU013218-PA"/>
    </source>
</evidence>
<dbReference type="PANTHER" id="PTHR24394">
    <property type="entry name" value="ZINC FINGER PROTEIN"/>
    <property type="match status" value="1"/>
</dbReference>
<protein>
    <recommendedName>
        <fullName evidence="9">C2H2-type domain-containing protein</fullName>
    </recommendedName>
</protein>
<evidence type="ECO:0000256" key="1">
    <source>
        <dbReference type="ARBA" id="ARBA00004123"/>
    </source>
</evidence>
<evidence type="ECO:0000256" key="8">
    <source>
        <dbReference type="SAM" id="MobiDB-lite"/>
    </source>
</evidence>
<feature type="domain" description="C2H2-type" evidence="9">
    <location>
        <begin position="493"/>
        <end position="521"/>
    </location>
</feature>
<dbReference type="FunFam" id="3.30.160.60:FF:000072">
    <property type="entry name" value="zinc finger protein 143 isoform X1"/>
    <property type="match status" value="1"/>
</dbReference>
<dbReference type="STRING" id="35570.A0A1I8Q2B9"/>
<evidence type="ECO:0000256" key="6">
    <source>
        <dbReference type="ARBA" id="ARBA00023242"/>
    </source>
</evidence>
<proteinExistence type="predicted"/>
<feature type="domain" description="C2H2-type" evidence="9">
    <location>
        <begin position="346"/>
        <end position="374"/>
    </location>
</feature>
<feature type="domain" description="C2H2-type" evidence="9">
    <location>
        <begin position="465"/>
        <end position="489"/>
    </location>
</feature>
<keyword evidence="11" id="KW-1185">Reference proteome</keyword>
<dbReference type="Pfam" id="PF13894">
    <property type="entry name" value="zf-C2H2_4"/>
    <property type="match status" value="2"/>
</dbReference>
<dbReference type="Proteomes" id="UP000095300">
    <property type="component" value="Unassembled WGS sequence"/>
</dbReference>
<dbReference type="Pfam" id="PF13912">
    <property type="entry name" value="zf-C2H2_6"/>
    <property type="match status" value="1"/>
</dbReference>
<evidence type="ECO:0000313" key="11">
    <source>
        <dbReference type="Proteomes" id="UP000095300"/>
    </source>
</evidence>
<dbReference type="AlphaFoldDB" id="A0A1I8Q2B9"/>
<evidence type="ECO:0000259" key="9">
    <source>
        <dbReference type="PROSITE" id="PS50157"/>
    </source>
</evidence>
<dbReference type="Gene3D" id="3.30.160.60">
    <property type="entry name" value="Classic Zinc Finger"/>
    <property type="match status" value="6"/>
</dbReference>
<dbReference type="GO" id="GO:0008270">
    <property type="term" value="F:zinc ion binding"/>
    <property type="evidence" value="ECO:0007669"/>
    <property type="project" value="UniProtKB-KW"/>
</dbReference>
<dbReference type="EnsemblMetazoa" id="SCAU013218-RC">
    <property type="protein sequence ID" value="SCAU013218-PC"/>
    <property type="gene ID" value="SCAU013218"/>
</dbReference>
<evidence type="ECO:0000256" key="5">
    <source>
        <dbReference type="ARBA" id="ARBA00022833"/>
    </source>
</evidence>
<dbReference type="SMART" id="SM00355">
    <property type="entry name" value="ZnF_C2H2"/>
    <property type="match status" value="10"/>
</dbReference>
<gene>
    <name evidence="10" type="primary">106092380</name>
</gene>
<dbReference type="Gene3D" id="3.40.1800.20">
    <property type="match status" value="1"/>
</dbReference>
<dbReference type="PROSITE" id="PS00028">
    <property type="entry name" value="ZINC_FINGER_C2H2_1"/>
    <property type="match status" value="8"/>
</dbReference>
<feature type="region of interest" description="Disordered" evidence="8">
    <location>
        <begin position="176"/>
        <end position="199"/>
    </location>
</feature>
<sequence length="547" mass="63564">MDSLCLLCLKLESQCLNVTSPEWEEEKILLIIETHFWPLHTLSGDNRLCYKCWNVIKEFHQFYISIQNAHLHLGSRAKVEQLDTKDDNEKELNYPPAEPELCFKTENWQIEETITPEIEITESGEMAIPYFMEDPLTKSKSKKRKRGVFKTKISYQESSPNSSDYLEEKPLINHAETENSNSMQFSDNNQSESDYENASDKKLETIMKTSGKLSNSSMNRELDEFVATHFKLNCPICNIAMPTFSELTKHSADIHKKRGYVTCCNKKFIRRSILVDHINRHLDPEYFKCKICDKVMADRRCLDKHVKTHEVQEKPHKCDKCDKSYSSLFVLNNHKAVHFSEEEKKFPCDQCGKLFGNKFKLSNHVRSVHLKKHALICHICGSKMRSRELLKRHILKHQGLEAPQFSCDICGLKMADANSVKRHKANQHPVGGKQEYRCDICLKISPNLMAHKRHVQYKHETGYNFQCTLCDKAFKRSCSLKEHMATHTGTVLYTCPYCPKTFNSNANMHSHKKKVHPIEWENDRRGKYSGNLPPNYKPSIHTISEPY</sequence>
<keyword evidence="5" id="KW-0862">Zinc</keyword>
<keyword evidence="6" id="KW-0539">Nucleus</keyword>
<dbReference type="Pfam" id="PF07776">
    <property type="entry name" value="zf-AD"/>
    <property type="match status" value="1"/>
</dbReference>
<dbReference type="OrthoDB" id="3565419at2759"/>
<dbReference type="FunFam" id="3.30.160.60:FF:000100">
    <property type="entry name" value="Zinc finger 45-like"/>
    <property type="match status" value="1"/>
</dbReference>
<comment type="subcellular location">
    <subcellularLocation>
        <location evidence="1">Nucleus</location>
    </subcellularLocation>
</comment>
<evidence type="ECO:0000256" key="7">
    <source>
        <dbReference type="PROSITE-ProRule" id="PRU00042"/>
    </source>
</evidence>
<evidence type="ECO:0000256" key="4">
    <source>
        <dbReference type="ARBA" id="ARBA00022771"/>
    </source>
</evidence>
<evidence type="ECO:0000256" key="3">
    <source>
        <dbReference type="ARBA" id="ARBA00022737"/>
    </source>
</evidence>
<dbReference type="SMART" id="SM00868">
    <property type="entry name" value="zf-AD"/>
    <property type="match status" value="1"/>
</dbReference>
<reference evidence="11" key="1">
    <citation type="submission" date="2015-05" db="EMBL/GenBank/DDBJ databases">
        <authorList>
            <person name="Wilson R.K."/>
            <person name="Warren W.C."/>
            <person name="Olafson P."/>
        </authorList>
    </citation>
    <scope>NUCLEOTIDE SEQUENCE [LARGE SCALE GENOMIC DNA]</scope>
    <source>
        <strain evidence="11">USDA</strain>
    </source>
</reference>
<accession>A0A1I8Q2B9</accession>
<dbReference type="Pfam" id="PF00096">
    <property type="entry name" value="zf-C2H2"/>
    <property type="match status" value="1"/>
</dbReference>
<dbReference type="VEuPathDB" id="VectorBase:SCAU013218"/>
<dbReference type="InterPro" id="IPR036236">
    <property type="entry name" value="Znf_C2H2_sf"/>
</dbReference>
<dbReference type="GO" id="GO:0005634">
    <property type="term" value="C:nucleus"/>
    <property type="evidence" value="ECO:0007669"/>
    <property type="project" value="UniProtKB-SubCell"/>
</dbReference>
<keyword evidence="4 7" id="KW-0863">Zinc-finger</keyword>
<dbReference type="GO" id="GO:0000981">
    <property type="term" value="F:DNA-binding transcription factor activity, RNA polymerase II-specific"/>
    <property type="evidence" value="ECO:0007669"/>
    <property type="project" value="TreeGrafter"/>
</dbReference>
<feature type="domain" description="C2H2-type" evidence="9">
    <location>
        <begin position="287"/>
        <end position="314"/>
    </location>
</feature>
<evidence type="ECO:0000256" key="2">
    <source>
        <dbReference type="ARBA" id="ARBA00022723"/>
    </source>
</evidence>
<dbReference type="EnsemblMetazoa" id="SCAU013218-RB">
    <property type="protein sequence ID" value="SCAU013218-PB"/>
    <property type="gene ID" value="SCAU013218"/>
</dbReference>
<dbReference type="PROSITE" id="PS50157">
    <property type="entry name" value="ZINC_FINGER_C2H2_2"/>
    <property type="match status" value="5"/>
</dbReference>
<reference evidence="10" key="2">
    <citation type="submission" date="2020-05" db="UniProtKB">
        <authorList>
            <consortium name="EnsemblMetazoa"/>
        </authorList>
    </citation>
    <scope>IDENTIFICATION</scope>
    <source>
        <strain evidence="10">USDA</strain>
    </source>
</reference>